<evidence type="ECO:0000313" key="3">
    <source>
        <dbReference type="Proteomes" id="UP000238563"/>
    </source>
</evidence>
<dbReference type="InterPro" id="IPR013813">
    <property type="entry name" value="Endoribo_LPSP/chorism_mut-like"/>
</dbReference>
<dbReference type="Gene3D" id="3.30.1330.40">
    <property type="entry name" value="RutC-like"/>
    <property type="match status" value="1"/>
</dbReference>
<dbReference type="OrthoDB" id="9806350at2"/>
<dbReference type="Pfam" id="PF14588">
    <property type="entry name" value="YjgF_endoribonc"/>
    <property type="match status" value="1"/>
</dbReference>
<keyword evidence="3" id="KW-1185">Reference proteome</keyword>
<evidence type="ECO:0000313" key="2">
    <source>
        <dbReference type="EMBL" id="PRD51816.1"/>
    </source>
</evidence>
<comment type="caution">
    <text evidence="2">The sequence shown here is derived from an EMBL/GenBank/DDBJ whole genome shotgun (WGS) entry which is preliminary data.</text>
</comment>
<dbReference type="PANTHER" id="PTHR43760:SF1">
    <property type="entry name" value="ENDORIBONUCLEASE L-PSP_CHORISMATE MUTASE-LIKE DOMAIN-CONTAINING PROTEIN"/>
    <property type="match status" value="1"/>
</dbReference>
<dbReference type="RefSeq" id="WP_105735380.1">
    <property type="nucleotide sequence ID" value="NZ_PVBT01000005.1"/>
</dbReference>
<dbReference type="PANTHER" id="PTHR43760">
    <property type="entry name" value="ENDORIBONUCLEASE-RELATED"/>
    <property type="match status" value="1"/>
</dbReference>
<name>A0A2S9JFY4_9HYPH</name>
<gene>
    <name evidence="2" type="ORF">C5750_16945</name>
</gene>
<reference evidence="2 3" key="1">
    <citation type="submission" date="2018-02" db="EMBL/GenBank/DDBJ databases">
        <title>The draft genome of Phyllobacterium myrsinacearum DSM5892.</title>
        <authorList>
            <person name="Li L."/>
            <person name="Liu L."/>
            <person name="Zhang X."/>
            <person name="Wang T."/>
        </authorList>
    </citation>
    <scope>NUCLEOTIDE SEQUENCE [LARGE SCALE GENOMIC DNA]</scope>
    <source>
        <strain evidence="2 3">DSM 5892</strain>
    </source>
</reference>
<dbReference type="EMBL" id="PVBT01000005">
    <property type="protein sequence ID" value="PRD51816.1"/>
    <property type="molecule type" value="Genomic_DNA"/>
</dbReference>
<dbReference type="SUPFAM" id="SSF55298">
    <property type="entry name" value="YjgF-like"/>
    <property type="match status" value="1"/>
</dbReference>
<dbReference type="CDD" id="cd02199">
    <property type="entry name" value="YjgF_YER057c_UK114_like_1"/>
    <property type="match status" value="1"/>
</dbReference>
<proteinExistence type="predicted"/>
<protein>
    <recommendedName>
        <fullName evidence="1">Endoribonuclease L-PSP/chorismate mutase-like domain-containing protein</fullName>
    </recommendedName>
</protein>
<feature type="domain" description="Endoribonuclease L-PSP/chorismate mutase-like" evidence="1">
    <location>
        <begin position="9"/>
        <end position="139"/>
    </location>
</feature>
<sequence length="156" mass="15818">MSATIAEKLARLGHDLPVASVPVANYVSVVRVGTLLSISGQISRIDDANAVLGVAGASVSPEEGRRAAEIAALNVLSQIAAATDGTIASVRRIVRLGVFVAATPDFTQHPQVANGASDLMVAVFGDAGRHSRAAVGVSSLPRGVAVEVDALVELEG</sequence>
<evidence type="ECO:0000259" key="1">
    <source>
        <dbReference type="Pfam" id="PF14588"/>
    </source>
</evidence>
<accession>A0A2S9JFY4</accession>
<dbReference type="Proteomes" id="UP000238563">
    <property type="component" value="Unassembled WGS sequence"/>
</dbReference>
<dbReference type="InterPro" id="IPR035959">
    <property type="entry name" value="RutC-like_sf"/>
</dbReference>
<organism evidence="2 3">
    <name type="scientific">Phyllobacterium myrsinacearum</name>
    <dbReference type="NCBI Taxonomy" id="28101"/>
    <lineage>
        <taxon>Bacteria</taxon>
        <taxon>Pseudomonadati</taxon>
        <taxon>Pseudomonadota</taxon>
        <taxon>Alphaproteobacteria</taxon>
        <taxon>Hyphomicrobiales</taxon>
        <taxon>Phyllobacteriaceae</taxon>
        <taxon>Phyllobacterium</taxon>
    </lineage>
</organism>
<dbReference type="AlphaFoldDB" id="A0A2S9JFY4"/>